<sequence length="422" mass="47921">MSISRKNWSALSRLARQRTLEDEEEVERERRRRNRSYSSTSDVENLKPDNDTNVKQASPQSVPQDKGIPESPDSAVFEDAQEEQFLEMLKVREQKRRRRHLEILEKQKQLQESGGSQEGEEEVKILGDREKEKEEKKKEKTEEQRNSEGRVNEKQSNGVEETAPTSPVMKGEKPPCSPISHRETPPKHSNQIYISSLKSPVEKGKETQQVYLEIRSSKKTVKSPTSPLSPDHKETQELVMRSPRAPEEKNSPSKEEQHGESGGESPTTTDVPFRRFSSRGTSLRVVSRKEQPSSSFQRSASLRMSNKSLKIEEKLEKYAVAIQKSETIKSPTVTKKDFFLPVEGVASKRNMFEKEATSPGAKSPTTKKENYRLFSGVASRINQWISKAQGADDSSSSSSKHLKQGDFTTKRSLWEKKSDPTS</sequence>
<dbReference type="Ensembl" id="ENSLACT00000012556.2">
    <property type="protein sequence ID" value="ENSLACP00000012463.2"/>
    <property type="gene ID" value="ENSLACG00000010982.2"/>
</dbReference>
<feature type="region of interest" description="Disordered" evidence="1">
    <location>
        <begin position="104"/>
        <end position="308"/>
    </location>
</feature>
<feature type="compositionally biased region" description="Basic and acidic residues" evidence="1">
    <location>
        <begin position="408"/>
        <end position="422"/>
    </location>
</feature>
<dbReference type="AlphaFoldDB" id="H3AS42"/>
<evidence type="ECO:0000313" key="3">
    <source>
        <dbReference type="Proteomes" id="UP000008672"/>
    </source>
</evidence>
<dbReference type="Pfam" id="PF02029">
    <property type="entry name" value="Caldesmon"/>
    <property type="match status" value="1"/>
</dbReference>
<dbReference type="InterPro" id="IPR006018">
    <property type="entry name" value="Caldesmon_LSP"/>
</dbReference>
<feature type="compositionally biased region" description="Polar residues" evidence="1">
    <location>
        <begin position="292"/>
        <end position="308"/>
    </location>
</feature>
<dbReference type="EMBL" id="AFYH01065400">
    <property type="status" value="NOT_ANNOTATED_CDS"/>
    <property type="molecule type" value="Genomic_DNA"/>
</dbReference>
<dbReference type="OMA" id="EPRITYS"/>
<dbReference type="InterPro" id="IPR017404">
    <property type="entry name" value="Ladinin_1"/>
</dbReference>
<dbReference type="GeneTree" id="ENSGT00730000112095"/>
<proteinExistence type="predicted"/>
<feature type="compositionally biased region" description="Polar residues" evidence="1">
    <location>
        <begin position="187"/>
        <end position="198"/>
    </location>
</feature>
<feature type="region of interest" description="Disordered" evidence="1">
    <location>
        <begin position="15"/>
        <end position="81"/>
    </location>
</feature>
<dbReference type="GO" id="GO:0005198">
    <property type="term" value="F:structural molecule activity"/>
    <property type="evidence" value="ECO:0007669"/>
    <property type="project" value="InterPro"/>
</dbReference>
<dbReference type="EMBL" id="AFYH01065401">
    <property type="status" value="NOT_ANNOTATED_CDS"/>
    <property type="molecule type" value="Genomic_DNA"/>
</dbReference>
<evidence type="ECO:0000313" key="2">
    <source>
        <dbReference type="Ensembl" id="ENSLACP00000012463.2"/>
    </source>
</evidence>
<dbReference type="InParanoid" id="H3AS42"/>
<dbReference type="HOGENOM" id="CLU_038228_0_0_1"/>
<feature type="region of interest" description="Disordered" evidence="1">
    <location>
        <begin position="386"/>
        <end position="422"/>
    </location>
</feature>
<organism evidence="2 3">
    <name type="scientific">Latimeria chalumnae</name>
    <name type="common">Coelacanth</name>
    <dbReference type="NCBI Taxonomy" id="7897"/>
    <lineage>
        <taxon>Eukaryota</taxon>
        <taxon>Metazoa</taxon>
        <taxon>Chordata</taxon>
        <taxon>Craniata</taxon>
        <taxon>Vertebrata</taxon>
        <taxon>Euteleostomi</taxon>
        <taxon>Coelacanthiformes</taxon>
        <taxon>Coelacanthidae</taxon>
        <taxon>Latimeria</taxon>
    </lineage>
</organism>
<dbReference type="eggNOG" id="ENOG502S2ZW">
    <property type="taxonomic scope" value="Eukaryota"/>
</dbReference>
<dbReference type="STRING" id="7897.ENSLACP00000012463"/>
<dbReference type="PANTHER" id="PTHR12392:SF0">
    <property type="entry name" value="LADININ-1"/>
    <property type="match status" value="1"/>
</dbReference>
<evidence type="ECO:0000256" key="1">
    <source>
        <dbReference type="SAM" id="MobiDB-lite"/>
    </source>
</evidence>
<dbReference type="GeneID" id="102348230"/>
<dbReference type="PANTHER" id="PTHR12392">
    <property type="entry name" value="LADININ 1"/>
    <property type="match status" value="1"/>
</dbReference>
<feature type="compositionally biased region" description="Basic and acidic residues" evidence="1">
    <location>
        <begin position="244"/>
        <end position="261"/>
    </location>
</feature>
<feature type="compositionally biased region" description="Basic and acidic residues" evidence="1">
    <location>
        <begin position="122"/>
        <end position="153"/>
    </location>
</feature>
<dbReference type="CTD" id="3898"/>
<dbReference type="FunCoup" id="H3AS42">
    <property type="interactions" value="148"/>
</dbReference>
<dbReference type="RefSeq" id="XP_005995533.1">
    <property type="nucleotide sequence ID" value="XM_005995471.3"/>
</dbReference>
<gene>
    <name evidence="2" type="primary">LAD1</name>
</gene>
<reference evidence="3" key="1">
    <citation type="submission" date="2011-08" db="EMBL/GenBank/DDBJ databases">
        <title>The draft genome of Latimeria chalumnae.</title>
        <authorList>
            <person name="Di Palma F."/>
            <person name="Alfoldi J."/>
            <person name="Johnson J."/>
            <person name="Berlin A."/>
            <person name="Gnerre S."/>
            <person name="Jaffe D."/>
            <person name="MacCallum I."/>
            <person name="Young S."/>
            <person name="Walker B.J."/>
            <person name="Lander E."/>
            <person name="Lindblad-Toh K."/>
        </authorList>
    </citation>
    <scope>NUCLEOTIDE SEQUENCE [LARGE SCALE GENOMIC DNA]</scope>
    <source>
        <strain evidence="3">Wild caught</strain>
    </source>
</reference>
<dbReference type="OrthoDB" id="9948606at2759"/>
<feature type="compositionally biased region" description="Polar residues" evidence="1">
    <location>
        <begin position="53"/>
        <end position="63"/>
    </location>
</feature>
<accession>H3AS42</accession>
<reference evidence="2" key="3">
    <citation type="submission" date="2025-09" db="UniProtKB">
        <authorList>
            <consortium name="Ensembl"/>
        </authorList>
    </citation>
    <scope>IDENTIFICATION</scope>
</reference>
<reference evidence="2" key="2">
    <citation type="submission" date="2025-08" db="UniProtKB">
        <authorList>
            <consortium name="Ensembl"/>
        </authorList>
    </citation>
    <scope>IDENTIFICATION</scope>
</reference>
<name>H3AS42_LATCH</name>
<keyword evidence="3" id="KW-1185">Reference proteome</keyword>
<dbReference type="KEGG" id="lcm:102348230"/>
<dbReference type="Proteomes" id="UP000008672">
    <property type="component" value="Unassembled WGS sequence"/>
</dbReference>
<protein>
    <submittedName>
        <fullName evidence="2">Ladinin 1</fullName>
    </submittedName>
</protein>
<feature type="compositionally biased region" description="Polar residues" evidence="1">
    <location>
        <begin position="154"/>
        <end position="165"/>
    </location>
</feature>